<reference evidence="2" key="1">
    <citation type="submission" date="2024-07" db="EMBL/GenBank/DDBJ databases">
        <title>Complete genome sequence of Verrucomicrobiaceae bacterium NT6N.</title>
        <authorList>
            <person name="Huang C."/>
            <person name="Takami H."/>
            <person name="Hamasaki K."/>
        </authorList>
    </citation>
    <scope>NUCLEOTIDE SEQUENCE</scope>
    <source>
        <strain evidence="2">NT6N</strain>
    </source>
</reference>
<dbReference type="KEGG" id="osu:NT6N_09490"/>
<keyword evidence="1" id="KW-0732">Signal</keyword>
<feature type="signal peptide" evidence="1">
    <location>
        <begin position="1"/>
        <end position="23"/>
    </location>
</feature>
<evidence type="ECO:0000313" key="2">
    <source>
        <dbReference type="EMBL" id="BDS05909.1"/>
    </source>
</evidence>
<organism evidence="2">
    <name type="scientific">Oceaniferula spumae</name>
    <dbReference type="NCBI Taxonomy" id="2979115"/>
    <lineage>
        <taxon>Bacteria</taxon>
        <taxon>Pseudomonadati</taxon>
        <taxon>Verrucomicrobiota</taxon>
        <taxon>Verrucomicrobiia</taxon>
        <taxon>Verrucomicrobiales</taxon>
        <taxon>Verrucomicrobiaceae</taxon>
        <taxon>Oceaniferula</taxon>
    </lineage>
</organism>
<evidence type="ECO:0000256" key="1">
    <source>
        <dbReference type="SAM" id="SignalP"/>
    </source>
</evidence>
<accession>A0AAT9FIV8</accession>
<feature type="chain" id="PRO_5043972478" evidence="1">
    <location>
        <begin position="24"/>
        <end position="229"/>
    </location>
</feature>
<protein>
    <submittedName>
        <fullName evidence="2">Uncharacterized protein</fullName>
    </submittedName>
</protein>
<sequence>MKNHIFKCLWALMFCVLAGAAHADRPVRILYFQSPADSPEEAYLYAGPKMIGQTELPRYNFSKTFEIPNAKNKIRLTFLPKPLEEGQKIPRGAPSVIIPTQWQKVLLLVSENKNNSTMPIKVTAINASNNVFGPGSIYMMNLSQLRIGGTIGDQKIDLQPRTVKIVKNPSNTNGVYPTKLYSVHKPGDTPQRFIRQMWGHDNQERKVLFILPKPAPQHATYYCAPLRDF</sequence>
<dbReference type="EMBL" id="AP026866">
    <property type="protein sequence ID" value="BDS05909.1"/>
    <property type="molecule type" value="Genomic_DNA"/>
</dbReference>
<proteinExistence type="predicted"/>
<name>A0AAT9FIV8_9BACT</name>
<dbReference type="AlphaFoldDB" id="A0AAT9FIV8"/>
<gene>
    <name evidence="2" type="ORF">NT6N_09490</name>
</gene>